<dbReference type="RefSeq" id="WP_289401569.1">
    <property type="nucleotide sequence ID" value="NZ_JAQIBC010000002.1"/>
</dbReference>
<reference evidence="2" key="1">
    <citation type="submission" date="2023-01" db="EMBL/GenBank/DDBJ databases">
        <title>Sulfurovum sp. XTW-4 genome assembly.</title>
        <authorList>
            <person name="Wang J."/>
        </authorList>
    </citation>
    <scope>NUCLEOTIDE SEQUENCE</scope>
    <source>
        <strain evidence="2">XTW-4</strain>
    </source>
</reference>
<keyword evidence="1" id="KW-0175">Coiled coil</keyword>
<evidence type="ECO:0000313" key="2">
    <source>
        <dbReference type="EMBL" id="MDM5263568.1"/>
    </source>
</evidence>
<sequence>MKKIIMIFLTLSLSLFGMSYAKFKKHIEENSKVLKSQQLSLEANRQENNILLRTQNPTLDLVAARYNPDFTDSEYGYEISASQTIRTGNYLEGLQDKANASNLLQQAYILEGKAGYIKMLEMLYTDYVHQAKLLSLIKQEYALSNKVTGIVEDRYKNGSENKVAYLQAKTDTLALKTQIHTTKQEMNSLHYQLLSIAGFSEKVSLDQKFIYSVSHQTQNALKVSPKEKILTAKEKVLASQIRMNDSSINSYELSAGIEQEPDQSILRFGISIPLAVQHNKEEEKALAKLKMQQLELDNAQLKLDLNLQKQRLKSSIKELSQQYYSLKKLEGEQKALSELLLEGYKIAQGSIFVMMNAKNKLIQTEKSLLKTQAMINKRKIELRFIQGLYND</sequence>
<evidence type="ECO:0000256" key="1">
    <source>
        <dbReference type="SAM" id="Coils"/>
    </source>
</evidence>
<protein>
    <submittedName>
        <fullName evidence="2">TolC family protein</fullName>
    </submittedName>
</protein>
<comment type="caution">
    <text evidence="2">The sequence shown here is derived from an EMBL/GenBank/DDBJ whole genome shotgun (WGS) entry which is preliminary data.</text>
</comment>
<dbReference type="Proteomes" id="UP001169066">
    <property type="component" value="Unassembled WGS sequence"/>
</dbReference>
<name>A0ABT7QR59_9BACT</name>
<dbReference type="SUPFAM" id="SSF56954">
    <property type="entry name" value="Outer membrane efflux proteins (OEP)"/>
    <property type="match status" value="1"/>
</dbReference>
<accession>A0ABT7QR59</accession>
<proteinExistence type="predicted"/>
<feature type="coiled-coil region" evidence="1">
    <location>
        <begin position="277"/>
        <end position="322"/>
    </location>
</feature>
<dbReference type="EMBL" id="JAQIBC010000002">
    <property type="protein sequence ID" value="MDM5263568.1"/>
    <property type="molecule type" value="Genomic_DNA"/>
</dbReference>
<gene>
    <name evidence="2" type="ORF">PF327_05095</name>
</gene>
<dbReference type="Gene3D" id="1.20.1600.10">
    <property type="entry name" value="Outer membrane efflux proteins (OEP)"/>
    <property type="match status" value="1"/>
</dbReference>
<evidence type="ECO:0000313" key="3">
    <source>
        <dbReference type="Proteomes" id="UP001169066"/>
    </source>
</evidence>
<keyword evidence="3" id="KW-1185">Reference proteome</keyword>
<organism evidence="2 3">
    <name type="scientific">Sulfurovum xiamenensis</name>
    <dbReference type="NCBI Taxonomy" id="3019066"/>
    <lineage>
        <taxon>Bacteria</taxon>
        <taxon>Pseudomonadati</taxon>
        <taxon>Campylobacterota</taxon>
        <taxon>Epsilonproteobacteria</taxon>
        <taxon>Campylobacterales</taxon>
        <taxon>Sulfurovaceae</taxon>
        <taxon>Sulfurovum</taxon>
    </lineage>
</organism>